<dbReference type="Gene3D" id="3.40.720.10">
    <property type="entry name" value="Alkaline Phosphatase, subunit A"/>
    <property type="match status" value="1"/>
</dbReference>
<evidence type="ECO:0000259" key="1">
    <source>
        <dbReference type="Pfam" id="PF00884"/>
    </source>
</evidence>
<protein>
    <submittedName>
        <fullName evidence="2">Sulfatase-like hydrolase/transferase</fullName>
    </submittedName>
</protein>
<dbReference type="PANTHER" id="PTHR43751">
    <property type="entry name" value="SULFATASE"/>
    <property type="match status" value="1"/>
</dbReference>
<sequence>MLATLDRLGMKENTLVIFTSDNGADWKPGDLEKFPKHRANYIYRGEKSDIWEGGHRVPFLVRWPSAFKTARTVTQTICLTDLMATFASITGQSLPASSGQDSFDFSSLLAAKATDKAVRESTIHHSINGMFAIRKGKWKYVDGQGSGGWSKDESATKELPAQVYDLENDPKETTNLLENQPKIAAELKALLVKQQAQGYTRPGSKE</sequence>
<dbReference type="PANTHER" id="PTHR43751:SF6">
    <property type="entry name" value="N-ACETYLGALACTOSAMINE-6-O-SULFATASE"/>
    <property type="match status" value="1"/>
</dbReference>
<name>A0A927GDB8_9BACT</name>
<dbReference type="AlphaFoldDB" id="A0A927GDB8"/>
<evidence type="ECO:0000313" key="3">
    <source>
        <dbReference type="Proteomes" id="UP000653797"/>
    </source>
</evidence>
<gene>
    <name evidence="2" type="ORF">IC230_11655</name>
</gene>
<comment type="caution">
    <text evidence="2">The sequence shown here is derived from an EMBL/GenBank/DDBJ whole genome shotgun (WGS) entry which is preliminary data.</text>
</comment>
<dbReference type="EMBL" id="JACXAA010000003">
    <property type="protein sequence ID" value="MBD2753549.1"/>
    <property type="molecule type" value="Genomic_DNA"/>
</dbReference>
<dbReference type="SUPFAM" id="SSF53649">
    <property type="entry name" value="Alkaline phosphatase-like"/>
    <property type="match status" value="1"/>
</dbReference>
<keyword evidence="3" id="KW-1185">Reference proteome</keyword>
<dbReference type="Gene3D" id="3.30.1120.10">
    <property type="match status" value="1"/>
</dbReference>
<accession>A0A927GDB8</accession>
<reference evidence="2" key="1">
    <citation type="submission" date="2020-09" db="EMBL/GenBank/DDBJ databases">
        <authorList>
            <person name="Kim M.K."/>
        </authorList>
    </citation>
    <scope>NUCLEOTIDE SEQUENCE</scope>
    <source>
        <strain evidence="2">BT704</strain>
    </source>
</reference>
<dbReference type="GO" id="GO:0016787">
    <property type="term" value="F:hydrolase activity"/>
    <property type="evidence" value="ECO:0007669"/>
    <property type="project" value="UniProtKB-KW"/>
</dbReference>
<evidence type="ECO:0000313" key="2">
    <source>
        <dbReference type="EMBL" id="MBD2753549.1"/>
    </source>
</evidence>
<organism evidence="2 3">
    <name type="scientific">Spirosoma validum</name>
    <dbReference type="NCBI Taxonomy" id="2771355"/>
    <lineage>
        <taxon>Bacteria</taxon>
        <taxon>Pseudomonadati</taxon>
        <taxon>Bacteroidota</taxon>
        <taxon>Cytophagia</taxon>
        <taxon>Cytophagales</taxon>
        <taxon>Cytophagaceae</taxon>
        <taxon>Spirosoma</taxon>
    </lineage>
</organism>
<dbReference type="Pfam" id="PF00884">
    <property type="entry name" value="Sulfatase"/>
    <property type="match status" value="1"/>
</dbReference>
<dbReference type="InterPro" id="IPR017850">
    <property type="entry name" value="Alkaline_phosphatase_core_sf"/>
</dbReference>
<keyword evidence="2" id="KW-0378">Hydrolase</keyword>
<proteinExistence type="predicted"/>
<dbReference type="InterPro" id="IPR000917">
    <property type="entry name" value="Sulfatase_N"/>
</dbReference>
<feature type="domain" description="Sulfatase N-terminal" evidence="1">
    <location>
        <begin position="2"/>
        <end position="91"/>
    </location>
</feature>
<dbReference type="InterPro" id="IPR052701">
    <property type="entry name" value="GAG_Ulvan_Degrading_Sulfatases"/>
</dbReference>
<dbReference type="Proteomes" id="UP000653797">
    <property type="component" value="Unassembled WGS sequence"/>
</dbReference>